<keyword evidence="1" id="KW-0678">Repressor</keyword>
<dbReference type="SUPFAM" id="SSF46955">
    <property type="entry name" value="Putative DNA-binding domain"/>
    <property type="match status" value="1"/>
</dbReference>
<dbReference type="PANTHER" id="PTHR30204">
    <property type="entry name" value="REDOX-CYCLING DRUG-SENSING TRANSCRIPTIONAL ACTIVATOR SOXR"/>
    <property type="match status" value="1"/>
</dbReference>
<evidence type="ECO:0000256" key="4">
    <source>
        <dbReference type="ARBA" id="ARBA00023163"/>
    </source>
</evidence>
<dbReference type="SMART" id="SM00422">
    <property type="entry name" value="HTH_MERR"/>
    <property type="match status" value="1"/>
</dbReference>
<evidence type="ECO:0000313" key="7">
    <source>
        <dbReference type="Proteomes" id="UP000075538"/>
    </source>
</evidence>
<dbReference type="PROSITE" id="PS50937">
    <property type="entry name" value="HTH_MERR_2"/>
    <property type="match status" value="1"/>
</dbReference>
<comment type="caution">
    <text evidence="6">The sequence shown here is derived from an EMBL/GenBank/DDBJ whole genome shotgun (WGS) entry which is preliminary data.</text>
</comment>
<dbReference type="PRINTS" id="PR00040">
    <property type="entry name" value="HTHMERR"/>
</dbReference>
<dbReference type="AlphaFoldDB" id="A0A149VGF3"/>
<dbReference type="Proteomes" id="UP000075538">
    <property type="component" value="Unassembled WGS sequence"/>
</dbReference>
<protein>
    <recommendedName>
        <fullName evidence="5">HTH merR-type domain-containing protein</fullName>
    </recommendedName>
</protein>
<dbReference type="InterPro" id="IPR000551">
    <property type="entry name" value="MerR-type_HTH_dom"/>
</dbReference>
<dbReference type="GO" id="GO:0003700">
    <property type="term" value="F:DNA-binding transcription factor activity"/>
    <property type="evidence" value="ECO:0007669"/>
    <property type="project" value="InterPro"/>
</dbReference>
<keyword evidence="4" id="KW-0804">Transcription</keyword>
<accession>A0A149VGF3</accession>
<dbReference type="InterPro" id="IPR009061">
    <property type="entry name" value="DNA-bd_dom_put_sf"/>
</dbReference>
<evidence type="ECO:0000259" key="5">
    <source>
        <dbReference type="PROSITE" id="PS50937"/>
    </source>
</evidence>
<dbReference type="GO" id="GO:0003677">
    <property type="term" value="F:DNA binding"/>
    <property type="evidence" value="ECO:0007669"/>
    <property type="project" value="UniProtKB-KW"/>
</dbReference>
<dbReference type="InterPro" id="IPR012925">
    <property type="entry name" value="TipAS_dom"/>
</dbReference>
<name>A0A149VGF3_9PROT</name>
<keyword evidence="2" id="KW-0805">Transcription regulation</keyword>
<reference evidence="6 7" key="1">
    <citation type="submission" date="2015-06" db="EMBL/GenBank/DDBJ databases">
        <title>Improved classification and identification of acetic acid bacteria using matrix-assisted laser desorption/ionization time-of-flight mass spectrometry; Gluconobacter nephelii and Gluconobacter uchimurae are later heterotypic synonyms of Gluconobacter japonicus and Gluconobacter oxydans, respectively.</title>
        <authorList>
            <person name="Li L."/>
            <person name="Cleenwerck I."/>
            <person name="De Vuyst L."/>
            <person name="Vandamme P."/>
        </authorList>
    </citation>
    <scope>NUCLEOTIDE SEQUENCE [LARGE SCALE GENOMIC DNA]</scope>
    <source>
        <strain evidence="6 7">LMG 1604</strain>
    </source>
</reference>
<dbReference type="PANTHER" id="PTHR30204:SF69">
    <property type="entry name" value="MERR-FAMILY TRANSCRIPTIONAL REGULATOR"/>
    <property type="match status" value="1"/>
</dbReference>
<keyword evidence="3" id="KW-0238">DNA-binding</keyword>
<evidence type="ECO:0000256" key="2">
    <source>
        <dbReference type="ARBA" id="ARBA00023015"/>
    </source>
</evidence>
<dbReference type="Gene3D" id="1.10.1660.10">
    <property type="match status" value="1"/>
</dbReference>
<dbReference type="EMBL" id="LHZZ01000342">
    <property type="protein sequence ID" value="KXV79271.1"/>
    <property type="molecule type" value="Genomic_DNA"/>
</dbReference>
<sequence length="265" mass="29915">MQGLEGADMGQFLAIGDVAKACGVSVRSLRHLETHGLIQPARTEAGRRVYGEEHVHQLSRILLLKRAGYTLSDIARIIHSPVLDPQTLLDVQITCLTQQKTAITRLLSGLKEARALLGEQKALDIEGLCTLIREGQYLMTQKAMQPVLDQYFTQADQKRWEDTAKTLFSPEKQTDYQKQWESLIRRIETEIDAGLPATSPAAQALAQEWLKLQTPMVEALGPEQWSRAAKMYSEMDKWKTEDHTTPFSKEVYVFISQSPFGNSRM</sequence>
<feature type="non-terminal residue" evidence="6">
    <location>
        <position position="265"/>
    </location>
</feature>
<proteinExistence type="predicted"/>
<dbReference type="CDD" id="cd00592">
    <property type="entry name" value="HTH_MerR-like"/>
    <property type="match status" value="1"/>
</dbReference>
<evidence type="ECO:0000256" key="1">
    <source>
        <dbReference type="ARBA" id="ARBA00022491"/>
    </source>
</evidence>
<gene>
    <name evidence="6" type="ORF">AD953_02820</name>
</gene>
<evidence type="ECO:0000313" key="6">
    <source>
        <dbReference type="EMBL" id="KXV79271.1"/>
    </source>
</evidence>
<organism evidence="6 7">
    <name type="scientific">Acetobacter malorum</name>
    <dbReference type="NCBI Taxonomy" id="178901"/>
    <lineage>
        <taxon>Bacteria</taxon>
        <taxon>Pseudomonadati</taxon>
        <taxon>Pseudomonadota</taxon>
        <taxon>Alphaproteobacteria</taxon>
        <taxon>Acetobacterales</taxon>
        <taxon>Acetobacteraceae</taxon>
        <taxon>Acetobacter</taxon>
    </lineage>
</organism>
<feature type="domain" description="HTH merR-type" evidence="5">
    <location>
        <begin position="15"/>
        <end position="80"/>
    </location>
</feature>
<dbReference type="Pfam" id="PF07739">
    <property type="entry name" value="TipAS"/>
    <property type="match status" value="1"/>
</dbReference>
<evidence type="ECO:0000256" key="3">
    <source>
        <dbReference type="ARBA" id="ARBA00023125"/>
    </source>
</evidence>
<dbReference type="Pfam" id="PF13411">
    <property type="entry name" value="MerR_1"/>
    <property type="match status" value="1"/>
</dbReference>
<dbReference type="InterPro" id="IPR047057">
    <property type="entry name" value="MerR_fam"/>
</dbReference>